<dbReference type="InterPro" id="IPR050091">
    <property type="entry name" value="PKS_NRPS_Biosynth_Enz"/>
</dbReference>
<comment type="cofactor">
    <cofactor evidence="1">
        <name>pantetheine 4'-phosphate</name>
        <dbReference type="ChEBI" id="CHEBI:47942"/>
    </cofactor>
</comment>
<proteinExistence type="predicted"/>
<dbReference type="InterPro" id="IPR015083">
    <property type="entry name" value="NorB/c/GfsB-D-like_docking"/>
</dbReference>
<dbReference type="Pfam" id="PF00109">
    <property type="entry name" value="ketoacyl-synt"/>
    <property type="match status" value="1"/>
</dbReference>
<comment type="caution">
    <text evidence="5">The sequence shown here is derived from an EMBL/GenBank/DDBJ whole genome shotgun (WGS) entry which is preliminary data.</text>
</comment>
<reference evidence="5 6" key="1">
    <citation type="submission" date="2015-06" db="EMBL/GenBank/DDBJ databases">
        <title>Draft genome sequence of Streptomyces leeuwenhoekii C58, which produces the novel lasso peptide, chaxapeptin.</title>
        <authorList>
            <person name="Yi Y."/>
            <person name="Hai D."/>
            <person name="Jaspars M."/>
            <person name="Sheng H."/>
            <person name="Rateb M.E."/>
            <person name="Bull A."/>
            <person name="Goodfellow M."/>
            <person name="Asenjo J.A."/>
            <person name="Ebel R."/>
        </authorList>
    </citation>
    <scope>NUCLEOTIDE SEQUENCE [LARGE SCALE GENOMIC DNA]</scope>
    <source>
        <strain evidence="5 6">C58</strain>
    </source>
</reference>
<evidence type="ECO:0000259" key="4">
    <source>
        <dbReference type="PROSITE" id="PS52004"/>
    </source>
</evidence>
<gene>
    <name evidence="5" type="ORF">ACH49_29785</name>
</gene>
<evidence type="ECO:0000256" key="1">
    <source>
        <dbReference type="ARBA" id="ARBA00001957"/>
    </source>
</evidence>
<dbReference type="RefSeq" id="WP_048574572.1">
    <property type="nucleotide sequence ID" value="NZ_LFEH01000275.1"/>
</dbReference>
<dbReference type="InterPro" id="IPR036299">
    <property type="entry name" value="Polyketide_synth_docking_sf"/>
</dbReference>
<feature type="domain" description="Ketosynthase family 3 (KS3)" evidence="4">
    <location>
        <begin position="33"/>
        <end position="130"/>
    </location>
</feature>
<feature type="non-terminal residue" evidence="5">
    <location>
        <position position="130"/>
    </location>
</feature>
<dbReference type="Proteomes" id="UP000037274">
    <property type="component" value="Unassembled WGS sequence"/>
</dbReference>
<dbReference type="SUPFAM" id="SSF53901">
    <property type="entry name" value="Thiolase-like"/>
    <property type="match status" value="1"/>
</dbReference>
<dbReference type="Gene3D" id="6.10.40.10">
    <property type="match status" value="1"/>
</dbReference>
<dbReference type="PROSITE" id="PS52004">
    <property type="entry name" value="KS3_2"/>
    <property type="match status" value="1"/>
</dbReference>
<dbReference type="Gene3D" id="3.40.47.10">
    <property type="match status" value="1"/>
</dbReference>
<dbReference type="InterPro" id="IPR014030">
    <property type="entry name" value="Ketoacyl_synth_N"/>
</dbReference>
<dbReference type="PANTHER" id="PTHR43775">
    <property type="entry name" value="FATTY ACID SYNTHASE"/>
    <property type="match status" value="1"/>
</dbReference>
<keyword evidence="3" id="KW-0511">Multifunctional enzyme</keyword>
<dbReference type="SUPFAM" id="SSF101173">
    <property type="entry name" value="Docking domain B of the erythromycin polyketide synthase (DEBS)"/>
    <property type="match status" value="1"/>
</dbReference>
<keyword evidence="6" id="KW-1185">Reference proteome</keyword>
<dbReference type="PANTHER" id="PTHR43775:SF51">
    <property type="entry name" value="INACTIVE PHENOLPHTHIOCEROL SYNTHESIS POLYKETIDE SYNTHASE TYPE I PKS1-RELATED"/>
    <property type="match status" value="1"/>
</dbReference>
<accession>A0ABR5HQB1</accession>
<organism evidence="5 6">
    <name type="scientific">Streptomyces leeuwenhoekii</name>
    <dbReference type="NCBI Taxonomy" id="1437453"/>
    <lineage>
        <taxon>Bacteria</taxon>
        <taxon>Bacillati</taxon>
        <taxon>Actinomycetota</taxon>
        <taxon>Actinomycetes</taxon>
        <taxon>Kitasatosporales</taxon>
        <taxon>Streptomycetaceae</taxon>
        <taxon>Streptomyces</taxon>
    </lineage>
</organism>
<dbReference type="InterPro" id="IPR016039">
    <property type="entry name" value="Thiolase-like"/>
</dbReference>
<dbReference type="Pfam" id="PF08990">
    <property type="entry name" value="Docking"/>
    <property type="match status" value="1"/>
</dbReference>
<protein>
    <recommendedName>
        <fullName evidence="4">Ketosynthase family 3 (KS3) domain-containing protein</fullName>
    </recommendedName>
</protein>
<evidence type="ECO:0000313" key="5">
    <source>
        <dbReference type="EMBL" id="KMS66160.1"/>
    </source>
</evidence>
<evidence type="ECO:0000256" key="3">
    <source>
        <dbReference type="ARBA" id="ARBA00023268"/>
    </source>
</evidence>
<dbReference type="EMBL" id="LFEH01000275">
    <property type="protein sequence ID" value="KMS66160.1"/>
    <property type="molecule type" value="Genomic_DNA"/>
</dbReference>
<evidence type="ECO:0000313" key="6">
    <source>
        <dbReference type="Proteomes" id="UP000037274"/>
    </source>
</evidence>
<keyword evidence="2" id="KW-0808">Transferase</keyword>
<evidence type="ECO:0000256" key="2">
    <source>
        <dbReference type="ARBA" id="ARBA00022679"/>
    </source>
</evidence>
<name>A0ABR5HQB1_STRLW</name>
<dbReference type="InterPro" id="IPR020841">
    <property type="entry name" value="PKS_Beta-ketoAc_synthase_dom"/>
</dbReference>
<sequence>MANEDKLRYFLKRVSTDLEAAHERIREMEERDTEPIAIIGMSCRYPGGVRSPDDLWDLVAAGTDGLSPFPSDRGWNLDSVFQAAPDGVTYAGEGGFVQDAGDFDASFFGISPREALATDPQQRLLLETAW</sequence>